<evidence type="ECO:0000313" key="3">
    <source>
        <dbReference type="Proteomes" id="UP000028837"/>
    </source>
</evidence>
<accession>A0A086KDS6</accession>
<evidence type="ECO:0008006" key="4">
    <source>
        <dbReference type="Google" id="ProtNLM"/>
    </source>
</evidence>
<feature type="signal peptide" evidence="1">
    <location>
        <begin position="1"/>
        <end position="20"/>
    </location>
</feature>
<evidence type="ECO:0000256" key="1">
    <source>
        <dbReference type="SAM" id="SignalP"/>
    </source>
</evidence>
<evidence type="ECO:0000313" key="2">
    <source>
        <dbReference type="EMBL" id="KFG42544.1"/>
    </source>
</evidence>
<name>A0A086KDS6_TOXGO</name>
<dbReference type="EMBL" id="AHZU02000588">
    <property type="protein sequence ID" value="KFG42544.1"/>
    <property type="molecule type" value="Genomic_DNA"/>
</dbReference>
<proteinExistence type="predicted"/>
<reference evidence="2 3" key="1">
    <citation type="submission" date="2014-02" db="EMBL/GenBank/DDBJ databases">
        <authorList>
            <person name="Sibley D."/>
            <person name="Venepally P."/>
            <person name="Karamycheva S."/>
            <person name="Hadjithomas M."/>
            <person name="Khan A."/>
            <person name="Brunk B."/>
            <person name="Roos D."/>
            <person name="Caler E."/>
            <person name="Lorenzi H."/>
        </authorList>
    </citation>
    <scope>NUCLEOTIDE SEQUENCE [LARGE SCALE GENOMIC DNA]</scope>
    <source>
        <strain evidence="2 3">GAB2-2007-GAL-DOM2</strain>
    </source>
</reference>
<dbReference type="VEuPathDB" id="ToxoDB:TGDOM2_289660"/>
<feature type="chain" id="PRO_5001809190" description="Transmembrane protein" evidence="1">
    <location>
        <begin position="21"/>
        <end position="141"/>
    </location>
</feature>
<dbReference type="OrthoDB" id="10281259at2759"/>
<organism evidence="2 3">
    <name type="scientific">Toxoplasma gondii GAB2-2007-GAL-DOM2</name>
    <dbReference type="NCBI Taxonomy" id="1130820"/>
    <lineage>
        <taxon>Eukaryota</taxon>
        <taxon>Sar</taxon>
        <taxon>Alveolata</taxon>
        <taxon>Apicomplexa</taxon>
        <taxon>Conoidasida</taxon>
        <taxon>Coccidia</taxon>
        <taxon>Eucoccidiorida</taxon>
        <taxon>Eimeriorina</taxon>
        <taxon>Sarcocystidae</taxon>
        <taxon>Toxoplasma</taxon>
    </lineage>
</organism>
<keyword evidence="1" id="KW-0732">Signal</keyword>
<protein>
    <recommendedName>
        <fullName evidence="4">Transmembrane protein</fullName>
    </recommendedName>
</protein>
<gene>
    <name evidence="2" type="ORF">TGDOM2_289660</name>
</gene>
<comment type="caution">
    <text evidence="2">The sequence shown here is derived from an EMBL/GenBank/DDBJ whole genome shotgun (WGS) entry which is preliminary data.</text>
</comment>
<dbReference type="AlphaFoldDB" id="A0A086KDS6"/>
<dbReference type="Proteomes" id="UP000028837">
    <property type="component" value="Unassembled WGS sequence"/>
</dbReference>
<sequence>MKSFMILGILFPFAATVGQTHQTASDQTWHPLLTRAADGTLTRNTATAKDMPANPSVRFLELGSTVMAPVNDRMCACRLIEESRVTAPSAQSPTSYTFSPRGALTSTSPVFRQISPISGYAAMQAPVMLLSPTGQSGIFSP</sequence>